<comment type="caution">
    <text evidence="1">The sequence shown here is derived from an EMBL/GenBank/DDBJ whole genome shotgun (WGS) entry which is preliminary data.</text>
</comment>
<gene>
    <name evidence="1" type="ORF">CVD27_11675</name>
</gene>
<accession>A0A2N5HH89</accession>
<reference evidence="1 2" key="1">
    <citation type="submission" date="2017-11" db="EMBL/GenBank/DDBJ databases">
        <title>Comparitive Functional Genomics of Dry Heat Resistant strains isolated from the Viking Spacecraft.</title>
        <authorList>
            <person name="Seuylemezian A."/>
            <person name="Cooper K."/>
            <person name="Vaishampayan P."/>
        </authorList>
    </citation>
    <scope>NUCLEOTIDE SEQUENCE [LARGE SCALE GENOMIC DNA]</scope>
    <source>
        <strain evidence="1 2">V32-6</strain>
    </source>
</reference>
<dbReference type="Proteomes" id="UP000234950">
    <property type="component" value="Unassembled WGS sequence"/>
</dbReference>
<keyword evidence="2" id="KW-1185">Reference proteome</keyword>
<dbReference type="Gene3D" id="1.10.8.200">
    <property type="entry name" value="Replisome organizer (g39p helicase loader/inhibitor protein)"/>
    <property type="match status" value="1"/>
</dbReference>
<evidence type="ECO:0000313" key="1">
    <source>
        <dbReference type="EMBL" id="PLS04897.1"/>
    </source>
</evidence>
<dbReference type="AlphaFoldDB" id="A0A2N5HH89"/>
<name>A0A2N5HH89_9BACI</name>
<proteinExistence type="predicted"/>
<protein>
    <submittedName>
        <fullName evidence="1">Uncharacterized protein</fullName>
    </submittedName>
</protein>
<sequence length="114" mass="13760">MSMTKEEVINLLVLIELVYSNFLVKDETVLLWFQYCSEMDYEKVMTKLKNHIRKSPFPPVISDIAVFPFEENDFISTLQEWKKIERERIDRESNQTKRIPIPDWLIEYSKRQSV</sequence>
<evidence type="ECO:0000313" key="2">
    <source>
        <dbReference type="Proteomes" id="UP000234950"/>
    </source>
</evidence>
<dbReference type="EMBL" id="PGVE01000042">
    <property type="protein sequence ID" value="PLS04897.1"/>
    <property type="molecule type" value="Genomic_DNA"/>
</dbReference>
<organism evidence="1 2">
    <name type="scientific">Neobacillus cucumis</name>
    <dbReference type="NCBI Taxonomy" id="1740721"/>
    <lineage>
        <taxon>Bacteria</taxon>
        <taxon>Bacillati</taxon>
        <taxon>Bacillota</taxon>
        <taxon>Bacilli</taxon>
        <taxon>Bacillales</taxon>
        <taxon>Bacillaceae</taxon>
        <taxon>Neobacillus</taxon>
    </lineage>
</organism>
<dbReference type="OrthoDB" id="2625859at2"/>